<sequence>MNNAQDIININEQVVNRYRHCRTNGDNGCVLQHGPYPVHGANRAPGGNVSRETSTCVIKAHSGTSPNLVKRLANLAKHADSANHADHANCTDRTNHTDTISRMQPPDLQMVHSIATWLCLKIYLSFYTYIRNLRKLSLLLLCECSAYVAKKCRLYMLNKTNGKCKAICRHALRTEEEEEEKEDKQVYPCKLDRSAGRGHISDCHPIQNNKRTQVEKKNDYHTYFVSNKFNVYKFVCLEKSAFTLARKADAPNRGDAERRRIRYFGCVSHVYTSKSRKTDEGNNSCTSRRSNDEDTYAANVTSKSRTVGRGRIHVDTSVLVSRKGMYTKRNIFKKNNKKCIFHEQTSFNAFKRGNAIYPYEVYNSVQNGECLKVEVNGKNEDYVNESSDELEEPHDVVTYSPFNHLSEGVFAEEDKTGHSSVPIQRVVQKMLKIYVMLPTPPRFTETVSDSYKPVAHCAVLMKEPCDSGETILITPFNVLNIIVNKLRRHHSYVTFDVYFKTRITSECGSKRAYISWVRKNSTLNYPDGLKFSTRMLLEIFLTLPVVAEECHKTRVKYFLPPFWTQPSVFSSYTTSDKIDSLLFLPILSPPLNRKRFKNSGKRAHHILKKRRNCTNNFGRAFIRSIQLSAKQFCRKKCSSLSRNQKMKFRPSVLMIGKNRRREISKHKLKRHRAEVLSVMAERPLANVRRLREDRMSVTAKRDSEATKLENEALKSARGTENLVEMTVSREREHLPTSGPRLERKRRCNLIKNKVKISLLLLKCYDIFPAKYVHEKMQRVELRGVNCSRSGCGDVGNSTMRKCPGGSSNRGKTDDSGKGEKSGKRGDSGQSNKRGEGGQSSKRGNSGKGGKSGDSGGRSSGNGDDKDDEKNNKKIHADDKGEKNDEAKENGKKDNNANGDNANSEKDSGSGAGGGTGSGSGKADSIEGANVASNVSSKGDSKEAAKEVSKEASNVASNVASNGASNETSNGTSNVDANAKKRRSEKGKSRSRNKGDRTDSGPPNQPTEAKDECASVNNDSPLLNNEKKETVKRKKGNKTGKRNGTNERNDKYSLNILIAENAYRIVKNGRVYKPTEPVNSFHTHHNFMLREMMWMSIDYYEEKRWKKNVSKRFSYQMNNHFEDRKKNDKYFISSHISNDIKMFWFFVLNEVRPDLVPVDVEHKVKNKNLLKRDFFNSFRKNLKMDGNSPFITDVEAKPVVAANAEELISHAVEDGEQQSDKCDDPSNDSSPSGILGMARSMFSFNFMNKKEENSKGNSETGETTNCASRRDNPSDEQCEVSPSGKNSHSAPPTSDADKEHPLPSNTQVDEKSIEENRNYEQRLILLEENVSRELLNKHEHNSRREVDFCDNFRLEEYTYRSSAYNYNDDYADYYSCSTDYLDLSNRLYIYCLLFMSISLIEVNENIFYNNENLINDDHATYSDDEQELTVPFGGKGKLMLRQNELSDEVDYAKHEKKKRRKKRSDNNNCGDVADEAEPLEVEEAKSGHEPPKQGDEETKSNNPEKQKTRIKLELVKKESKSEMGEYDDEVYREYARNHNDYQHVDDGDDFDDVGMVNNYADHMNHMDYYDEMRHMNSSMLTIANTPLNSVDVNELLVIPYSASDRIMSKETGSSSSTAPEQNMSECLNEIKQKNVSVYMNNMEICGGRTYPFEFEYINNTNNDIRLPLMNLTEYDEFTFFMYLFYLKNSPYILKKQMIKEKKKRKRDFSDVTSAKKRTPKRRLNKAENDKTVDIVIENEKGKANEQPLTNAEVENTSSLNEIIRAEENDQHVDFSKKDDYAKVGIQKAGVKDDGDVRDNRLAEEGQHSRVKDIREGSNFTEEQEEQNLKTWTNMKEEWTNDEVNFLLILTKTYMNYVNTDWTQVMECNGEEQPPVVGSCDNPSVKNHLGEASMEAASIGVMHLGDAHNGDNASAEQGGGRPAEVLNAEANNSNNSSCGGGDQVNVSQKTQGNAPNEEVLSPHEEHNNAKLAEKTMPPLGQVPLSANYMYSINWNIISLALASYNKINHVYQMTRTAEECRDKFFSLFQDNSYLDVMSSTLHGENYVDNKKRLKKGSKRLKFLSIFPSQSANSLIGSFNKYMSEQIEIQKQREQAGSHGGWGSDDRGSDPEKLLTGSGQLEEKENTDGKPHESKGSKNDQPNLDEELSEGNNSNEEESTLFDQPRKSELLSGILQQLSKGSALLNDKKNMSSKPSTSCTTEQNTLYRMNESEEQLNDTNFLFRNTNLCSNLSKKESLFNNLLSQISANSDETSDEDIDCAKDSFFSSSDVDDSTTLKLDELSPIKSDHMESSILKRKRPFVGDKDDENREYEQSGDSQVEEEGVPNGGPSYEHPEVESQNEQMLEGQERNSGESRNVQEAQKERIPGEEKTEEITQMHDSNYLEGNQDVPSVESQRNSECSFGEREKDGNKIGECDNDEKNNSEVPERRNEPIEEGKEQMLCNGGDESFLHNMDSKDDMCTPNLGNHSVTSNGENFQTSNDKHIEGDNEAANFASLKKWLNSICSNKKRVNEFLALLKNDYLVKNKKFHKIIQNFLNKIKPVVGYYDNLLDSLNNETSCEISNNESMMNNELCAEKIDKEFVKFIKKIIEYDKRRKNKSIKKLNNLAESGEIYKLNEFFIYSPNESYNTVNDFAQQILNYVPYVDDKKKINIKKVKKRFQCKNLISQILLADYILDKLKNFPVNNSLRTTLNGKALDNLLSETRLKAYTKFVNDNLQECEDVVKMEKCFAQTYEGKKDEHLVFNREGLLNGKIGTNVKVKRENDRVKDGANENESGLSMNKQGQDRTDPMADSVREHNASLLNKNGKVFDHGGRGKDDTNGAGVSGTIPVRIKMDDSPASFNFNNYGDNHNVLLRNAVYDDANMTPKGVNKGELGRDNHQGIVHMKGSMDNANVDSSLDGQVAINEPGRENDYIRMNHQMCERNSDQLVNPAVFNEMPLYQTVKEDELKNEAAKKSIGPLNETGMYVDPNGCSVSINGKNNGKGNGNSGAKNGGRSRAKSGEKGSGKGGGRGSAKGSNKENGKIVPSDNMPTHNEPNAIKDEAKTKKPPMAHTNPFNGPPTEASKLDQQIQNFTKNEFLLNNRQKSSPIKNIAKSNKITKYKTSMSVSNISPELFKNNSILNYLPNGNNYLANNALEKVPMKNGVPVSNLPVGDQDAKCAAPLEGDASADSKNRKPDEQVPSMLHSSSMHDMMMPVHVSNGQHVLSHDTKNFPNKKQKLVNTKYNGTPSKNATMENLNKCFINQAGSPVNAVQDYYMFNQSPAKWNKGLPNADGMKSNGSSFSYPQMQNWGDPQFVNKGDTSPHISTNQQVPIASAGGAHSSSRNSSAKNNNSKGSRTPKNSSSNSALVHSPGSSGVSGISNGLSNSSLSSGGMPLFARPNGEEEKFASPMHTASQSGKYMPPNDSNVQMGQMSHLSSTSQMLPMSPMSQMPQGKSAMYEPPELCVKNATTHNLPNSSSNSRQIEVTPNGSCKKMQQIPMNNSALSSEKKLYSMYKENQARGGVVGSAAVQGQTPSPSISRINDDALSIKSATPSNYSSGYGTNQPVIQEADAKSRILQEQMMNNQELLSPDQKIFLDASNKGNSVANYNYATMARYSSNSIQNVSPISGENSRSNLGTNYSHSHLPNMNLNFVPSNVMHIQSNTSPNGGIRSLLHHPVHSHSSLVNMNSNKLDSNEPLNFANDSFNKNMSCSNLSSVKSDGNDEKRNPSSGALKTGADGNSHTFQGIQQGKHQSDMQGTNPENHKAQASYVNSSSGGGNGVSNNISNGSAGYVDPGALPTLQQPHMHMNDPQNNYIFNGNEKDQNSVATMSPQGSKAQGFSQPNQPSQSGQPSQTNQPNQPNQQNINLNNMNGQTAKYHSANLPNRKQGGNVHSYANQMNFLLQVLNKLNANSKGSTSPNGNQQGVGKPAMEQPPANQTSGSQMAMNQPSMTQANMTAPVLGHASSSVASPNGNRSLNISPFHSPNMKGKGVKQPFSDSSVNSVNMMSMGAKGNMPKNMIQKMSTKNTFPGQDMIQQKLLQQQELLQQELFQKAYSEKENQSSTPQGAFQEMHNQCPRDNLKQNDKVRQQKLLQKLQQEQIQKQLQQLHSQQHFQVHQMQQQVHSQQMNSHKGPSPLKAQQLKQHLHAQQMNPQQMSPQQMSTQQMNSQQLHPQQLHPQQLQQIQMQKLQYQQQELKKHMEQLQQKMPLSQQKLHQLYNMKQNMLLSEENEKKNKQRQISFPLNSHVPSMHNLQQLNKGEELHSKENLNSNMGGSVSGSVSGSMSGSISGGMAGIGSIGSMCGSNMGSNLSENAMYMINRKMSNNLSKLNSGDHFFSYDSFQQSLPPSKIEVKDMRTHDGKNINENNMLLNLSQARDMCSNNVPPRVVPNNMTPYISQNSPFKMNHHNKKNMNNNQQQ</sequence>
<feature type="compositionally biased region" description="Low complexity" evidence="2">
    <location>
        <begin position="3414"/>
        <end position="3431"/>
    </location>
</feature>
<evidence type="ECO:0000256" key="1">
    <source>
        <dbReference type="SAM" id="Coils"/>
    </source>
</evidence>
<feature type="compositionally biased region" description="Basic and acidic residues" evidence="2">
    <location>
        <begin position="2118"/>
        <end position="2135"/>
    </location>
</feature>
<feature type="compositionally biased region" description="Basic and acidic residues" evidence="2">
    <location>
        <begin position="867"/>
        <end position="894"/>
    </location>
</feature>
<dbReference type="EMBL" id="KQ001648">
    <property type="protein sequence ID" value="KJP89823.1"/>
    <property type="molecule type" value="Genomic_DNA"/>
</dbReference>
<feature type="domain" description="HSA" evidence="3">
    <location>
        <begin position="1071"/>
        <end position="1144"/>
    </location>
</feature>
<feature type="region of interest" description="Disordered" evidence="2">
    <location>
        <begin position="2761"/>
        <end position="2790"/>
    </location>
</feature>
<dbReference type="RefSeq" id="XP_012333605.1">
    <property type="nucleotide sequence ID" value="XM_012478182.1"/>
</dbReference>
<feature type="region of interest" description="Disordered" evidence="2">
    <location>
        <begin position="3890"/>
        <end position="3925"/>
    </location>
</feature>
<feature type="compositionally biased region" description="Basic and acidic residues" evidence="2">
    <location>
        <begin position="2298"/>
        <end position="2310"/>
    </location>
</feature>
<evidence type="ECO:0000256" key="2">
    <source>
        <dbReference type="SAM" id="MobiDB-lite"/>
    </source>
</evidence>
<feature type="compositionally biased region" description="Basic residues" evidence="2">
    <location>
        <begin position="979"/>
        <end position="991"/>
    </location>
</feature>
<feature type="compositionally biased region" description="Low complexity" evidence="2">
    <location>
        <begin position="3312"/>
        <end position="3334"/>
    </location>
</feature>
<feature type="compositionally biased region" description="Basic and acidic residues" evidence="2">
    <location>
        <begin position="2805"/>
        <end position="2817"/>
    </location>
</feature>
<feature type="region of interest" description="Disordered" evidence="2">
    <location>
        <begin position="2287"/>
        <end position="2443"/>
    </location>
</feature>
<feature type="region of interest" description="Disordered" evidence="2">
    <location>
        <begin position="1211"/>
        <end position="1233"/>
    </location>
</feature>
<evidence type="ECO:0000313" key="5">
    <source>
        <dbReference type="Proteomes" id="UP000054561"/>
    </source>
</evidence>
<feature type="compositionally biased region" description="Low complexity" evidence="2">
    <location>
        <begin position="3760"/>
        <end position="3770"/>
    </location>
</feature>
<accession>A0A0D9QSB9</accession>
<dbReference type="OrthoDB" id="372624at2759"/>
<feature type="compositionally biased region" description="Polar residues" evidence="2">
    <location>
        <begin position="3390"/>
        <end position="3413"/>
    </location>
</feature>
<gene>
    <name evidence="4" type="ORF">AK88_00534</name>
</gene>
<feature type="compositionally biased region" description="Polar residues" evidence="2">
    <location>
        <begin position="3914"/>
        <end position="3925"/>
    </location>
</feature>
<feature type="region of interest" description="Disordered" evidence="2">
    <location>
        <begin position="2087"/>
        <end position="2162"/>
    </location>
</feature>
<feature type="compositionally biased region" description="Polar residues" evidence="2">
    <location>
        <begin position="950"/>
        <end position="975"/>
    </location>
</feature>
<feature type="compositionally biased region" description="Polar residues" evidence="2">
    <location>
        <begin position="3943"/>
        <end position="3962"/>
    </location>
</feature>
<feature type="region of interest" description="Disordered" evidence="2">
    <location>
        <begin position="4097"/>
        <end position="4143"/>
    </location>
</feature>
<feature type="compositionally biased region" description="Polar residues" evidence="2">
    <location>
        <begin position="1282"/>
        <end position="1291"/>
    </location>
</feature>
<feature type="region of interest" description="Disordered" evidence="2">
    <location>
        <begin position="2975"/>
        <end position="3062"/>
    </location>
</feature>
<feature type="region of interest" description="Disordered" evidence="2">
    <location>
        <begin position="1250"/>
        <end position="1313"/>
    </location>
</feature>
<protein>
    <recommendedName>
        <fullName evidence="3">HSA domain-containing protein</fullName>
    </recommendedName>
</protein>
<feature type="compositionally biased region" description="Basic and acidic residues" evidence="2">
    <location>
        <begin position="2400"/>
        <end position="2436"/>
    </location>
</feature>
<organism evidence="4 5">
    <name type="scientific">Plasmodium fragile</name>
    <dbReference type="NCBI Taxonomy" id="5857"/>
    <lineage>
        <taxon>Eukaryota</taxon>
        <taxon>Sar</taxon>
        <taxon>Alveolata</taxon>
        <taxon>Apicomplexa</taxon>
        <taxon>Aconoidasida</taxon>
        <taxon>Haemosporida</taxon>
        <taxon>Plasmodiidae</taxon>
        <taxon>Plasmodium</taxon>
        <taxon>Plasmodium (Plasmodium)</taxon>
    </lineage>
</organism>
<feature type="compositionally biased region" description="Basic and acidic residues" evidence="2">
    <location>
        <begin position="938"/>
        <end position="949"/>
    </location>
</feature>
<feature type="compositionally biased region" description="Acidic residues" evidence="2">
    <location>
        <begin position="2140"/>
        <end position="2157"/>
    </location>
</feature>
<feature type="compositionally biased region" description="Basic and acidic residues" evidence="2">
    <location>
        <begin position="1211"/>
        <end position="1223"/>
    </location>
</feature>
<feature type="compositionally biased region" description="Polar residues" evidence="2">
    <location>
        <begin position="795"/>
        <end position="809"/>
    </location>
</feature>
<dbReference type="PROSITE" id="PS51204">
    <property type="entry name" value="HSA"/>
    <property type="match status" value="1"/>
</dbReference>
<feature type="compositionally biased region" description="Gly residues" evidence="2">
    <location>
        <begin position="845"/>
        <end position="859"/>
    </location>
</feature>
<feature type="region of interest" description="Disordered" evidence="2">
    <location>
        <begin position="1451"/>
        <end position="1510"/>
    </location>
</feature>
<dbReference type="Proteomes" id="UP000054561">
    <property type="component" value="Unassembled WGS sequence"/>
</dbReference>
<feature type="compositionally biased region" description="Low complexity" evidence="2">
    <location>
        <begin position="3349"/>
        <end position="3364"/>
    </location>
</feature>
<keyword evidence="5" id="KW-1185">Reference proteome</keyword>
<dbReference type="InterPro" id="IPR014012">
    <property type="entry name" value="HSA_dom"/>
</dbReference>
<dbReference type="GeneID" id="24265848"/>
<feature type="compositionally biased region" description="Basic and acidic residues" evidence="2">
    <location>
        <begin position="3167"/>
        <end position="3176"/>
    </location>
</feature>
<feature type="compositionally biased region" description="Polar residues" evidence="2">
    <location>
        <begin position="1942"/>
        <end position="1952"/>
    </location>
</feature>
<feature type="compositionally biased region" description="Polar residues" evidence="2">
    <location>
        <begin position="3890"/>
        <end position="3904"/>
    </location>
</feature>
<feature type="region of interest" description="Disordered" evidence="2">
    <location>
        <begin position="2803"/>
        <end position="2822"/>
    </location>
</feature>
<feature type="compositionally biased region" description="Polar residues" evidence="2">
    <location>
        <begin position="3336"/>
        <end position="3346"/>
    </location>
</feature>
<feature type="region of interest" description="Disordered" evidence="2">
    <location>
        <begin position="3264"/>
        <end position="3364"/>
    </location>
</feature>
<name>A0A0D9QSB9_PLAFR</name>
<reference evidence="4 5" key="1">
    <citation type="submission" date="2014-03" db="EMBL/GenBank/DDBJ databases">
        <title>The Genome Sequence of Plasmodium fragile nilgiri.</title>
        <authorList>
            <consortium name="The Broad Institute Genomics Platform"/>
            <consortium name="The Broad Institute Genome Sequencing Center for Infectious Disease"/>
            <person name="Neafsey D."/>
            <person name="Duraisingh M."/>
            <person name="Young S.K."/>
            <person name="Zeng Q."/>
            <person name="Gargeya S."/>
            <person name="Abouelleil A."/>
            <person name="Alvarado L."/>
            <person name="Chapman S.B."/>
            <person name="Gainer-Dewar J."/>
            <person name="Goldberg J."/>
            <person name="Griggs A."/>
            <person name="Gujja S."/>
            <person name="Hansen M."/>
            <person name="Howarth C."/>
            <person name="Imamovic A."/>
            <person name="Larimer J."/>
            <person name="Pearson M."/>
            <person name="Poon T.W."/>
            <person name="Priest M."/>
            <person name="Roberts A."/>
            <person name="Saif S."/>
            <person name="Shea T."/>
            <person name="Sykes S."/>
            <person name="Wortman J."/>
            <person name="Nusbaum C."/>
            <person name="Birren B."/>
        </authorList>
    </citation>
    <scope>NUCLEOTIDE SEQUENCE [LARGE SCALE GENOMIC DNA]</scope>
    <source>
        <strain evidence="5">nilgiri</strain>
    </source>
</reference>
<feature type="compositionally biased region" description="Basic residues" evidence="2">
    <location>
        <begin position="1029"/>
        <end position="1040"/>
    </location>
</feature>
<feature type="compositionally biased region" description="Basic and acidic residues" evidence="2">
    <location>
        <begin position="2358"/>
        <end position="2374"/>
    </location>
</feature>
<feature type="compositionally biased region" description="Polar residues" evidence="2">
    <location>
        <begin position="3275"/>
        <end position="3289"/>
    </location>
</feature>
<feature type="compositionally biased region" description="Polar residues" evidence="2">
    <location>
        <begin position="3804"/>
        <end position="3815"/>
    </location>
</feature>
<feature type="compositionally biased region" description="Basic residues" evidence="2">
    <location>
        <begin position="1453"/>
        <end position="1462"/>
    </location>
</feature>
<evidence type="ECO:0000313" key="4">
    <source>
        <dbReference type="EMBL" id="KJP89823.1"/>
    </source>
</evidence>
<dbReference type="VEuPathDB" id="PlasmoDB:AK88_00534"/>
<feature type="region of interest" description="Disordered" evidence="2">
    <location>
        <begin position="4376"/>
        <end position="4397"/>
    </location>
</feature>
<feature type="compositionally biased region" description="Polar residues" evidence="2">
    <location>
        <begin position="3707"/>
        <end position="3740"/>
    </location>
</feature>
<feature type="compositionally biased region" description="Basic and acidic residues" evidence="2">
    <location>
        <begin position="2781"/>
        <end position="2790"/>
    </location>
</feature>
<feature type="compositionally biased region" description="Basic residues" evidence="2">
    <location>
        <begin position="1713"/>
        <end position="1722"/>
    </location>
</feature>
<feature type="compositionally biased region" description="Low complexity" evidence="2">
    <location>
        <begin position="4097"/>
        <end position="4107"/>
    </location>
</feature>
<feature type="coiled-coil region" evidence="1">
    <location>
        <begin position="4165"/>
        <end position="4192"/>
    </location>
</feature>
<feature type="region of interest" description="Disordered" evidence="2">
    <location>
        <begin position="3942"/>
        <end position="3974"/>
    </location>
</feature>
<feature type="compositionally biased region" description="Acidic residues" evidence="2">
    <location>
        <begin position="1471"/>
        <end position="1480"/>
    </location>
</feature>
<feature type="compositionally biased region" description="Basic and acidic residues" evidence="2">
    <location>
        <begin position="2101"/>
        <end position="2110"/>
    </location>
</feature>
<feature type="region of interest" description="Disordered" evidence="2">
    <location>
        <begin position="785"/>
        <end position="1047"/>
    </location>
</feature>
<feature type="region of interest" description="Disordered" evidence="2">
    <location>
        <begin position="3385"/>
        <end position="3435"/>
    </location>
</feature>
<feature type="compositionally biased region" description="Polar residues" evidence="2">
    <location>
        <begin position="2770"/>
        <end position="2780"/>
    </location>
</feature>
<feature type="compositionally biased region" description="Basic and acidic residues" evidence="2">
    <location>
        <begin position="1481"/>
        <end position="1510"/>
    </location>
</feature>
<feature type="compositionally biased region" description="Polar residues" evidence="2">
    <location>
        <begin position="1254"/>
        <end position="1266"/>
    </location>
</feature>
<feature type="compositionally biased region" description="Gly residues" evidence="2">
    <location>
        <begin position="909"/>
        <end position="919"/>
    </location>
</feature>
<feature type="compositionally biased region" description="Low complexity" evidence="2">
    <location>
        <begin position="4116"/>
        <end position="4143"/>
    </location>
</feature>
<feature type="compositionally biased region" description="Low complexity" evidence="2">
    <location>
        <begin position="3817"/>
        <end position="3849"/>
    </location>
</feature>
<proteinExistence type="predicted"/>
<dbReference type="OMA" id="NNEGECN"/>
<dbReference type="Pfam" id="PF07529">
    <property type="entry name" value="HSA"/>
    <property type="match status" value="1"/>
</dbReference>
<feature type="region of interest" description="Disordered" evidence="2">
    <location>
        <begin position="1703"/>
        <end position="1727"/>
    </location>
</feature>
<feature type="region of interest" description="Disordered" evidence="2">
    <location>
        <begin position="3447"/>
        <end position="3466"/>
    </location>
</feature>
<feature type="region of interest" description="Disordered" evidence="2">
    <location>
        <begin position="3161"/>
        <end position="3181"/>
    </location>
</feature>
<feature type="compositionally biased region" description="Polar residues" evidence="2">
    <location>
        <begin position="2386"/>
        <end position="2398"/>
    </location>
</feature>
<feature type="compositionally biased region" description="Basic and acidic residues" evidence="2">
    <location>
        <begin position="810"/>
        <end position="826"/>
    </location>
</feature>
<feature type="region of interest" description="Disordered" evidence="2">
    <location>
        <begin position="3691"/>
        <end position="3849"/>
    </location>
</feature>
<keyword evidence="1" id="KW-0175">Coiled coil</keyword>
<evidence type="ECO:0000259" key="3">
    <source>
        <dbReference type="PROSITE" id="PS51204"/>
    </source>
</evidence>
<feature type="region of interest" description="Disordered" evidence="2">
    <location>
        <begin position="1927"/>
        <end position="1964"/>
    </location>
</feature>
<feature type="compositionally biased region" description="Polar residues" evidence="2">
    <location>
        <begin position="3297"/>
        <end position="3310"/>
    </location>
</feature>